<feature type="compositionally biased region" description="Gly residues" evidence="4">
    <location>
        <begin position="208"/>
        <end position="235"/>
    </location>
</feature>
<dbReference type="PANTHER" id="PTHR38340">
    <property type="entry name" value="S-LAYER PROTEIN"/>
    <property type="match status" value="1"/>
</dbReference>
<comment type="subcellular location">
    <subcellularLocation>
        <location evidence="1">Secreted</location>
    </subcellularLocation>
</comment>
<gene>
    <name evidence="5" type="ORF">P24_01125</name>
</gene>
<keyword evidence="2" id="KW-0964">Secreted</keyword>
<dbReference type="eggNOG" id="COG2931">
    <property type="taxonomic scope" value="Bacteria"/>
</dbReference>
<dbReference type="InterPro" id="IPR011049">
    <property type="entry name" value="Serralysin-like_metalloprot_C"/>
</dbReference>
<dbReference type="InterPro" id="IPR011050">
    <property type="entry name" value="Pectin_lyase_fold/virulence"/>
</dbReference>
<dbReference type="Pfam" id="PF00353">
    <property type="entry name" value="HemolysinCabind"/>
    <property type="match status" value="2"/>
</dbReference>
<reference evidence="5 6" key="1">
    <citation type="journal article" date="2012" name="J. Bacteriol.">
        <title>Genome Sequence of Oceanibaculum indicum Type Strain P24.</title>
        <authorList>
            <person name="Lai Q."/>
            <person name="Shao Z."/>
        </authorList>
    </citation>
    <scope>NUCLEOTIDE SEQUENCE [LARGE SCALE GENOMIC DNA]</scope>
    <source>
        <strain evidence="5 6">P24</strain>
    </source>
</reference>
<evidence type="ECO:0000256" key="1">
    <source>
        <dbReference type="ARBA" id="ARBA00004613"/>
    </source>
</evidence>
<dbReference type="STRING" id="1207063.P24_01125"/>
<dbReference type="GO" id="GO:0005576">
    <property type="term" value="C:extracellular region"/>
    <property type="evidence" value="ECO:0007669"/>
    <property type="project" value="UniProtKB-SubCell"/>
</dbReference>
<feature type="region of interest" description="Disordered" evidence="4">
    <location>
        <begin position="1"/>
        <end position="21"/>
    </location>
</feature>
<evidence type="ECO:0000256" key="3">
    <source>
        <dbReference type="ARBA" id="ARBA00022729"/>
    </source>
</evidence>
<dbReference type="GO" id="GO:0005509">
    <property type="term" value="F:calcium ion binding"/>
    <property type="evidence" value="ECO:0007669"/>
    <property type="project" value="InterPro"/>
</dbReference>
<feature type="region of interest" description="Disordered" evidence="4">
    <location>
        <begin position="181"/>
        <end position="270"/>
    </location>
</feature>
<organism evidence="5 6">
    <name type="scientific">Oceanibaculum indicum P24</name>
    <dbReference type="NCBI Taxonomy" id="1207063"/>
    <lineage>
        <taxon>Bacteria</taxon>
        <taxon>Pseudomonadati</taxon>
        <taxon>Pseudomonadota</taxon>
        <taxon>Alphaproteobacteria</taxon>
        <taxon>Rhodospirillales</taxon>
        <taxon>Oceanibaculaceae</taxon>
        <taxon>Oceanibaculum</taxon>
    </lineage>
</organism>
<comment type="caution">
    <text evidence="5">The sequence shown here is derived from an EMBL/GenBank/DDBJ whole genome shotgun (WGS) entry which is preliminary data.</text>
</comment>
<protein>
    <submittedName>
        <fullName evidence="5">S-layer protein</fullName>
    </submittedName>
</protein>
<dbReference type="PROSITE" id="PS00330">
    <property type="entry name" value="HEMOLYSIN_CALCIUM"/>
    <property type="match status" value="3"/>
</dbReference>
<dbReference type="InterPro" id="IPR050557">
    <property type="entry name" value="RTX_toxin/Mannuronan_C5-epim"/>
</dbReference>
<dbReference type="Gene3D" id="2.150.10.10">
    <property type="entry name" value="Serralysin-like metalloprotease, C-terminal"/>
    <property type="match status" value="2"/>
</dbReference>
<dbReference type="InterPro" id="IPR001343">
    <property type="entry name" value="Hemolysn_Ca-bd"/>
</dbReference>
<evidence type="ECO:0000256" key="4">
    <source>
        <dbReference type="SAM" id="MobiDB-lite"/>
    </source>
</evidence>
<dbReference type="SUPFAM" id="SSF51126">
    <property type="entry name" value="Pectin lyase-like"/>
    <property type="match status" value="1"/>
</dbReference>
<evidence type="ECO:0000256" key="2">
    <source>
        <dbReference type="ARBA" id="ARBA00022525"/>
    </source>
</evidence>
<dbReference type="Pfam" id="PF12951">
    <property type="entry name" value="PATR"/>
    <property type="match status" value="1"/>
</dbReference>
<dbReference type="eggNOG" id="COG4625">
    <property type="taxonomic scope" value="Bacteria"/>
</dbReference>
<dbReference type="EMBL" id="AMRL01000001">
    <property type="protein sequence ID" value="EKE78910.1"/>
    <property type="molecule type" value="Genomic_DNA"/>
</dbReference>
<sequence>MAVVTVSNDQTGTNGANGSSFTGTVGNAGADGDDSLSIASNSLLITSAGARSGGDGGNGRGLVAGDAKSNISTTSGINGNVTDLTTLADINNGDSFQITIDGVVKTITINTGDNLLDVAAKIKVEFTNIAASATTTGTNDTLTIGQDTSVIETITLADVTDTPLSALGFVSLPGTITPLFEDGGAGGDGGDGIQSSTANSTIENQGTVRGGDGGNGGGTLFRDGTGGAGGNGGVGLNCVPGHSSTPITNSGTIQGGAGGEGGSGGVDGDDGAHGTGGAGIICAGQALTNSGTIIGGLGGDGTTRANAIEFTDGVNKLTLESGSVITGNIANAGTLQLSSAIAMTMANVFTGTGSLYKIGTGTLTLSGANTYTGTTMISAGTLAVTGSLAAGSAVTVASGGTLGGTGMVAGTVTVQSGGTIAAGSSPGTLKTGDLTLLAGGTASFELDGTTAGTQHDQIDVTGTVDLGGATLSLDLGYTPTDGDSYIIIENDGVDVVTGTFSGLAEGASLSSGGYSFKISYAGGDGNDVVLTASAIAVPPPPPPPPDPDKVTIHNGPEPIELIGGGGADILTGNIGNDTISGGAGNDILSGRGGNDIIDMSGGGDNWAQGNEGSDTIIGGQGSDTIRGGKGHDSIAGGGGDDVLYSGMGNDTLTGGAGADKFFLKGFNPAFPNAVLTPTITDFEQGVDVLAVENATLAELEAAIASQTVTDAGVVLTVAGATITLLGISQLTAADIDAGFYG</sequence>
<keyword evidence="6" id="KW-1185">Reference proteome</keyword>
<feature type="compositionally biased region" description="Gly residues" evidence="4">
    <location>
        <begin position="253"/>
        <end position="266"/>
    </location>
</feature>
<feature type="compositionally biased region" description="Gly residues" evidence="4">
    <location>
        <begin position="183"/>
        <end position="192"/>
    </location>
</feature>
<dbReference type="PANTHER" id="PTHR38340:SF1">
    <property type="entry name" value="S-LAYER PROTEIN"/>
    <property type="match status" value="1"/>
</dbReference>
<dbReference type="InterPro" id="IPR013425">
    <property type="entry name" value="Autotrns_rpt"/>
</dbReference>
<proteinExistence type="predicted"/>
<dbReference type="RefSeq" id="WP_008942844.1">
    <property type="nucleotide sequence ID" value="NZ_AMRL01000001.1"/>
</dbReference>
<dbReference type="PATRIC" id="fig|1207063.3.peg.232"/>
<dbReference type="InterPro" id="IPR018511">
    <property type="entry name" value="Hemolysin-typ_Ca-bd_CS"/>
</dbReference>
<dbReference type="PRINTS" id="PR00313">
    <property type="entry name" value="CABNDNGRPT"/>
</dbReference>
<keyword evidence="3" id="KW-0732">Signal</keyword>
<evidence type="ECO:0000313" key="5">
    <source>
        <dbReference type="EMBL" id="EKE78910.1"/>
    </source>
</evidence>
<dbReference type="Proteomes" id="UP000006746">
    <property type="component" value="Unassembled WGS sequence"/>
</dbReference>
<dbReference type="SUPFAM" id="SSF51120">
    <property type="entry name" value="beta-Roll"/>
    <property type="match status" value="1"/>
</dbReference>
<name>K2KMZ6_9PROT</name>
<dbReference type="AlphaFoldDB" id="K2KMZ6"/>
<dbReference type="NCBIfam" id="TIGR02601">
    <property type="entry name" value="autotrns_rpt"/>
    <property type="match status" value="1"/>
</dbReference>
<evidence type="ECO:0000313" key="6">
    <source>
        <dbReference type="Proteomes" id="UP000006746"/>
    </source>
</evidence>
<accession>K2KMZ6</accession>
<feature type="compositionally biased region" description="Polar residues" evidence="4">
    <location>
        <begin position="193"/>
        <end position="205"/>
    </location>
</feature>